<comment type="caution">
    <text evidence="1">The sequence shown here is derived from an EMBL/GenBank/DDBJ whole genome shotgun (WGS) entry which is preliminary data.</text>
</comment>
<accession>A0AAV4M657</accession>
<proteinExistence type="predicted"/>
<organism evidence="1 2">
    <name type="scientific">Caerostris extrusa</name>
    <name type="common">Bark spider</name>
    <name type="synonym">Caerostris bankana</name>
    <dbReference type="NCBI Taxonomy" id="172846"/>
    <lineage>
        <taxon>Eukaryota</taxon>
        <taxon>Metazoa</taxon>
        <taxon>Ecdysozoa</taxon>
        <taxon>Arthropoda</taxon>
        <taxon>Chelicerata</taxon>
        <taxon>Arachnida</taxon>
        <taxon>Araneae</taxon>
        <taxon>Araneomorphae</taxon>
        <taxon>Entelegynae</taxon>
        <taxon>Araneoidea</taxon>
        <taxon>Araneidae</taxon>
        <taxon>Caerostris</taxon>
    </lineage>
</organism>
<evidence type="ECO:0000313" key="2">
    <source>
        <dbReference type="Proteomes" id="UP001054945"/>
    </source>
</evidence>
<dbReference type="EMBL" id="BPLR01019391">
    <property type="protein sequence ID" value="GIX67320.1"/>
    <property type="molecule type" value="Genomic_DNA"/>
</dbReference>
<protein>
    <submittedName>
        <fullName evidence="1">Uncharacterized protein</fullName>
    </submittedName>
</protein>
<dbReference type="Proteomes" id="UP001054945">
    <property type="component" value="Unassembled WGS sequence"/>
</dbReference>
<name>A0AAV4M657_CAEEX</name>
<evidence type="ECO:0000313" key="1">
    <source>
        <dbReference type="EMBL" id="GIX67320.1"/>
    </source>
</evidence>
<gene>
    <name evidence="1" type="ORF">CEXT_293961</name>
</gene>
<keyword evidence="2" id="KW-1185">Reference proteome</keyword>
<reference evidence="1 2" key="1">
    <citation type="submission" date="2021-06" db="EMBL/GenBank/DDBJ databases">
        <title>Caerostris extrusa draft genome.</title>
        <authorList>
            <person name="Kono N."/>
            <person name="Arakawa K."/>
        </authorList>
    </citation>
    <scope>NUCLEOTIDE SEQUENCE [LARGE SCALE GENOMIC DNA]</scope>
</reference>
<dbReference type="AlphaFoldDB" id="A0AAV4M657"/>
<sequence length="115" mass="13498">MKLRDIVHEIFNFLRSNNETKNCAETFDPFGYDEDSNNSVRPDETLIRDNLDKYVPDTTASNLKFLSTKTLFRVIIKKYTMFTIVAREKKVRLLSCDDVGRYCKENNIQNEVFST</sequence>